<feature type="compositionally biased region" description="Basic and acidic residues" evidence="1">
    <location>
        <begin position="537"/>
        <end position="558"/>
    </location>
</feature>
<dbReference type="Proteomes" id="UP000799766">
    <property type="component" value="Unassembled WGS sequence"/>
</dbReference>
<proteinExistence type="predicted"/>
<feature type="compositionally biased region" description="Basic and acidic residues" evidence="1">
    <location>
        <begin position="596"/>
        <end position="605"/>
    </location>
</feature>
<feature type="compositionally biased region" description="Basic and acidic residues" evidence="1">
    <location>
        <begin position="641"/>
        <end position="672"/>
    </location>
</feature>
<evidence type="ECO:0000259" key="2">
    <source>
        <dbReference type="PROSITE" id="PS50172"/>
    </source>
</evidence>
<accession>A0A6A6PAB9</accession>
<evidence type="ECO:0000256" key="1">
    <source>
        <dbReference type="SAM" id="MobiDB-lite"/>
    </source>
</evidence>
<dbReference type="CDD" id="cd17743">
    <property type="entry name" value="BRCT_BRC1_like_rpt5"/>
    <property type="match status" value="1"/>
</dbReference>
<dbReference type="Pfam" id="PF12738">
    <property type="entry name" value="PTCB-BRCT"/>
    <property type="match status" value="2"/>
</dbReference>
<organism evidence="3 4">
    <name type="scientific">Lineolata rhizophorae</name>
    <dbReference type="NCBI Taxonomy" id="578093"/>
    <lineage>
        <taxon>Eukaryota</taxon>
        <taxon>Fungi</taxon>
        <taxon>Dikarya</taxon>
        <taxon>Ascomycota</taxon>
        <taxon>Pezizomycotina</taxon>
        <taxon>Dothideomycetes</taxon>
        <taxon>Dothideomycetes incertae sedis</taxon>
        <taxon>Lineolatales</taxon>
        <taxon>Lineolataceae</taxon>
        <taxon>Lineolata</taxon>
    </lineage>
</organism>
<feature type="region of interest" description="Disordered" evidence="1">
    <location>
        <begin position="481"/>
        <end position="605"/>
    </location>
</feature>
<feature type="region of interest" description="Disordered" evidence="1">
    <location>
        <begin position="624"/>
        <end position="713"/>
    </location>
</feature>
<dbReference type="GO" id="GO:0035361">
    <property type="term" value="C:Cul8-RING ubiquitin ligase complex"/>
    <property type="evidence" value="ECO:0007669"/>
    <property type="project" value="TreeGrafter"/>
</dbReference>
<dbReference type="InterPro" id="IPR036420">
    <property type="entry name" value="BRCT_dom_sf"/>
</dbReference>
<dbReference type="Pfam" id="PF16770">
    <property type="entry name" value="RTT107_BRCT_5"/>
    <property type="match status" value="1"/>
</dbReference>
<dbReference type="Gene3D" id="3.40.50.10190">
    <property type="entry name" value="BRCT domain"/>
    <property type="match status" value="5"/>
</dbReference>
<feature type="domain" description="BRCT" evidence="2">
    <location>
        <begin position="19"/>
        <end position="109"/>
    </location>
</feature>
<dbReference type="SMART" id="SM00292">
    <property type="entry name" value="BRCT"/>
    <property type="match status" value="5"/>
</dbReference>
<feature type="compositionally biased region" description="Low complexity" evidence="1">
    <location>
        <begin position="486"/>
        <end position="500"/>
    </location>
</feature>
<dbReference type="PANTHER" id="PTHR47667:SF1">
    <property type="entry name" value="REGULATOR OF TY1 TRANSPOSITION PROTEIN 107"/>
    <property type="match status" value="1"/>
</dbReference>
<feature type="domain" description="BRCT" evidence="2">
    <location>
        <begin position="117"/>
        <end position="208"/>
    </location>
</feature>
<dbReference type="GO" id="GO:0005634">
    <property type="term" value="C:nucleus"/>
    <property type="evidence" value="ECO:0007669"/>
    <property type="project" value="TreeGrafter"/>
</dbReference>
<dbReference type="PROSITE" id="PS50172">
    <property type="entry name" value="BRCT"/>
    <property type="match status" value="3"/>
</dbReference>
<dbReference type="PANTHER" id="PTHR47667">
    <property type="entry name" value="REGULATOR OF TY1 TRANSPOSITION PROTEIN 107"/>
    <property type="match status" value="1"/>
</dbReference>
<name>A0A6A6PAB9_9PEZI</name>
<protein>
    <recommendedName>
        <fullName evidence="2">BRCT domain-containing protein</fullName>
    </recommendedName>
</protein>
<feature type="compositionally biased region" description="Basic and acidic residues" evidence="1">
    <location>
        <begin position="506"/>
        <end position="520"/>
    </location>
</feature>
<dbReference type="GO" id="GO:0006302">
    <property type="term" value="P:double-strand break repair"/>
    <property type="evidence" value="ECO:0007669"/>
    <property type="project" value="TreeGrafter"/>
</dbReference>
<dbReference type="InterPro" id="IPR001357">
    <property type="entry name" value="BRCT_dom"/>
</dbReference>
<feature type="domain" description="BRCT" evidence="2">
    <location>
        <begin position="356"/>
        <end position="439"/>
    </location>
</feature>
<dbReference type="InterPro" id="IPR053036">
    <property type="entry name" value="CellCycle_DNARepair_Reg"/>
</dbReference>
<feature type="compositionally biased region" description="Basic and acidic residues" evidence="1">
    <location>
        <begin position="689"/>
        <end position="713"/>
    </location>
</feature>
<keyword evidence="4" id="KW-1185">Reference proteome</keyword>
<dbReference type="FunFam" id="3.40.50.10190:FF:000048">
    <property type="entry name" value="DNA repair protein Rtt107"/>
    <property type="match status" value="1"/>
</dbReference>
<gene>
    <name evidence="3" type="ORF">BDY21DRAFT_376742</name>
</gene>
<evidence type="ECO:0000313" key="3">
    <source>
        <dbReference type="EMBL" id="KAF2460931.1"/>
    </source>
</evidence>
<dbReference type="CDD" id="cd18437">
    <property type="entry name" value="BRCT_BRC1_like_rpt3"/>
    <property type="match status" value="1"/>
</dbReference>
<dbReference type="SUPFAM" id="SSF52113">
    <property type="entry name" value="BRCT domain"/>
    <property type="match status" value="5"/>
</dbReference>
<dbReference type="EMBL" id="MU001672">
    <property type="protein sequence ID" value="KAF2460931.1"/>
    <property type="molecule type" value="Genomic_DNA"/>
</dbReference>
<evidence type="ECO:0000313" key="4">
    <source>
        <dbReference type="Proteomes" id="UP000799766"/>
    </source>
</evidence>
<reference evidence="3" key="1">
    <citation type="journal article" date="2020" name="Stud. Mycol.">
        <title>101 Dothideomycetes genomes: a test case for predicting lifestyles and emergence of pathogens.</title>
        <authorList>
            <person name="Haridas S."/>
            <person name="Albert R."/>
            <person name="Binder M."/>
            <person name="Bloem J."/>
            <person name="Labutti K."/>
            <person name="Salamov A."/>
            <person name="Andreopoulos B."/>
            <person name="Baker S."/>
            <person name="Barry K."/>
            <person name="Bills G."/>
            <person name="Bluhm B."/>
            <person name="Cannon C."/>
            <person name="Castanera R."/>
            <person name="Culley D."/>
            <person name="Daum C."/>
            <person name="Ezra D."/>
            <person name="Gonzalez J."/>
            <person name="Henrissat B."/>
            <person name="Kuo A."/>
            <person name="Liang C."/>
            <person name="Lipzen A."/>
            <person name="Lutzoni F."/>
            <person name="Magnuson J."/>
            <person name="Mondo S."/>
            <person name="Nolan M."/>
            <person name="Ohm R."/>
            <person name="Pangilinan J."/>
            <person name="Park H.-J."/>
            <person name="Ramirez L."/>
            <person name="Alfaro M."/>
            <person name="Sun H."/>
            <person name="Tritt A."/>
            <person name="Yoshinaga Y."/>
            <person name="Zwiers L.-H."/>
            <person name="Turgeon B."/>
            <person name="Goodwin S."/>
            <person name="Spatafora J."/>
            <person name="Crous P."/>
            <person name="Grigoriev I."/>
        </authorList>
    </citation>
    <scope>NUCLEOTIDE SEQUENCE</scope>
    <source>
        <strain evidence="3">ATCC 16933</strain>
    </source>
</reference>
<feature type="compositionally biased region" description="Polar residues" evidence="1">
    <location>
        <begin position="521"/>
        <end position="533"/>
    </location>
</feature>
<dbReference type="OrthoDB" id="342264at2759"/>
<dbReference type="GO" id="GO:1990683">
    <property type="term" value="P:DNA double-strand break attachment to nuclear envelope"/>
    <property type="evidence" value="ECO:0007669"/>
    <property type="project" value="TreeGrafter"/>
</dbReference>
<sequence>MAPDINGPPDGAVNSSITKPESPLAEIAFTVVPSKDLTEKQLQSIIETLNESGAQYVPLTDEGRVHVPKCDYIISTTSDFPDYEAALDQFKRVVKPSWVNACIKSQKIVANFRPFSPDPHLFMSEVVVSCADIPEGDKEAIRGAVLAMGGQYTSALLKTVTHVIALSMDDVKCQMVLSKKLRATIVLPHWFDDCLRLRRKITEGPYTLPDPEILSGKSGRVAGLWQNANVQGAISATPEEMSKFEKGNLSPQWEPLSVFKGKSLKLGEDLGLSPRLREIIEQLIINGGGKTTEDIEKADTYICHLRQGYDYVYASQQCKDVGNLSWLFYLMTHNCWTSPMRRLLHYPVPPLPIPGFENQIICISNYSGEARIYLENLIRASGARFTKTLEPHNTHLITAQEQGEKWEAAKEWALQVTNHIWLEESYATYKFQSTTEHEYTHFPPRTNLGEVVGHIQIHRSAMERFFRDLPPKLKQVVEDLPREVASESPAPSNSPEELSNTAKTSKSLEKSHDSSDHQEPQSDTTRGAGSRPSTALEEPRESKLASAFKTEKGRKEKPTPLVKRKMRLLSDVPETPSKIGVQSGKENETPPTGSRSAKDKATAKLHDMSADIALYQKEMKRVGGVTHGGRRKSDQNAQPEKLIKLKGDSRKRSIEASTEGKQESSDKEDTSKPKAKKKKAMGPTPKIPPIEHRITISGDDRWNGNPKRETSEKHKLRELGIHVTENPADVTILCAPKIVRTKKFVSALAVAPHVLSTSFIDACLKDGKVPSFSKHTLSDRENEKKYGFSLAKALQNAKKNKGHMLKGTQILCTQEVKAGFETYNAIITSNGGKCMLYRGRPGLSITKRSDKSDADGDTKVTDSDNPLAVDPLYLISGTKNTEVALWGKFRDLAKKFDMTPFIVAPDWILTVAMAQEMKWDQQKKFEMSEQTLEKAKAKGW</sequence>
<dbReference type="AlphaFoldDB" id="A0A6A6PAB9"/>
<dbReference type="CDD" id="cd18436">
    <property type="entry name" value="BRCT_BRC1_like_rpt2"/>
    <property type="match status" value="1"/>
</dbReference>